<comment type="caution">
    <text evidence="6">The sequence shown here is derived from an EMBL/GenBank/DDBJ whole genome shotgun (WGS) entry which is preliminary data.</text>
</comment>
<dbReference type="PANTHER" id="PTHR22607:SF4">
    <property type="entry name" value="CYCLIN-DEPENDENT KINASE 2-ASSOCIATED PROTEIN 2"/>
    <property type="match status" value="1"/>
</dbReference>
<comment type="subcellular location">
    <subcellularLocation>
        <location evidence="1">Nucleus</location>
    </subcellularLocation>
</comment>
<comment type="similarity">
    <text evidence="2">Belongs to the CDK2AP family.</text>
</comment>
<keyword evidence="7" id="KW-1185">Reference proteome</keyword>
<feature type="region of interest" description="Disordered" evidence="5">
    <location>
        <begin position="119"/>
        <end position="139"/>
    </location>
</feature>
<evidence type="ECO:0000256" key="2">
    <source>
        <dbReference type="ARBA" id="ARBA00008485"/>
    </source>
</evidence>
<accession>A0AAW0PT49</accession>
<dbReference type="Pfam" id="PF09806">
    <property type="entry name" value="CDK2AP"/>
    <property type="match status" value="1"/>
</dbReference>
<sequence>MEREIDRRIGAASAVMQSLYRTVVVKKELSQKAKLSIYRSIYVPTLTMRCVVRRLARSHRNRRFPFTTGFYSPEKALRSSSPTVKLYKLRVDGTEGSGVSYGELPAEIVMSYKPIAPAPSGSNHTPPGSSVPSPSLPSSSSFRPAFSDFGPPSMGFVQPVKVSQGSTYSELLSVIEEMSREIRPTYAGSKSAMERLKRGIILLV</sequence>
<dbReference type="GO" id="GO:0005874">
    <property type="term" value="C:microtubule"/>
    <property type="evidence" value="ECO:0007669"/>
    <property type="project" value="TreeGrafter"/>
</dbReference>
<dbReference type="Proteomes" id="UP001460270">
    <property type="component" value="Unassembled WGS sequence"/>
</dbReference>
<dbReference type="Gene3D" id="6.10.140.1300">
    <property type="match status" value="1"/>
</dbReference>
<keyword evidence="4" id="KW-0539">Nucleus</keyword>
<dbReference type="PANTHER" id="PTHR22607">
    <property type="entry name" value="DELETED IN ORAL CANCER 1/CDK2-ASSOCIATED PROTEIN 1"/>
    <property type="match status" value="1"/>
</dbReference>
<protein>
    <submittedName>
        <fullName evidence="6">Uncharacterized protein</fullName>
    </submittedName>
</protein>
<gene>
    <name evidence="6" type="ORF">WMY93_005401</name>
</gene>
<evidence type="ECO:0000256" key="3">
    <source>
        <dbReference type="ARBA" id="ARBA00022553"/>
    </source>
</evidence>
<keyword evidence="3" id="KW-0597">Phosphoprotein</keyword>
<dbReference type="GO" id="GO:0005634">
    <property type="term" value="C:nucleus"/>
    <property type="evidence" value="ECO:0007669"/>
    <property type="project" value="UniProtKB-SubCell"/>
</dbReference>
<evidence type="ECO:0000256" key="1">
    <source>
        <dbReference type="ARBA" id="ARBA00004123"/>
    </source>
</evidence>
<reference evidence="7" key="1">
    <citation type="submission" date="2024-04" db="EMBL/GenBank/DDBJ databases">
        <title>Salinicola lusitanus LLJ914,a marine bacterium isolated from the Okinawa Trough.</title>
        <authorList>
            <person name="Li J."/>
        </authorList>
    </citation>
    <scope>NUCLEOTIDE SEQUENCE [LARGE SCALE GENOMIC DNA]</scope>
</reference>
<dbReference type="AlphaFoldDB" id="A0AAW0PT49"/>
<evidence type="ECO:0000256" key="5">
    <source>
        <dbReference type="SAM" id="MobiDB-lite"/>
    </source>
</evidence>
<proteinExistence type="inferred from homology"/>
<evidence type="ECO:0000313" key="6">
    <source>
        <dbReference type="EMBL" id="KAK7929006.1"/>
    </source>
</evidence>
<dbReference type="GO" id="GO:2000134">
    <property type="term" value="P:negative regulation of G1/S transition of mitotic cell cycle"/>
    <property type="evidence" value="ECO:0007669"/>
    <property type="project" value="TreeGrafter"/>
</dbReference>
<feature type="compositionally biased region" description="Low complexity" evidence="5">
    <location>
        <begin position="126"/>
        <end position="139"/>
    </location>
</feature>
<dbReference type="EMBL" id="JBBPFD010000004">
    <property type="protein sequence ID" value="KAK7929006.1"/>
    <property type="molecule type" value="Genomic_DNA"/>
</dbReference>
<organism evidence="6 7">
    <name type="scientific">Mugilogobius chulae</name>
    <name type="common">yellowstripe goby</name>
    <dbReference type="NCBI Taxonomy" id="88201"/>
    <lineage>
        <taxon>Eukaryota</taxon>
        <taxon>Metazoa</taxon>
        <taxon>Chordata</taxon>
        <taxon>Craniata</taxon>
        <taxon>Vertebrata</taxon>
        <taxon>Euteleostomi</taxon>
        <taxon>Actinopterygii</taxon>
        <taxon>Neopterygii</taxon>
        <taxon>Teleostei</taxon>
        <taxon>Neoteleostei</taxon>
        <taxon>Acanthomorphata</taxon>
        <taxon>Gobiaria</taxon>
        <taxon>Gobiiformes</taxon>
        <taxon>Gobioidei</taxon>
        <taxon>Gobiidae</taxon>
        <taxon>Gobionellinae</taxon>
        <taxon>Mugilogobius</taxon>
    </lineage>
</organism>
<dbReference type="InterPro" id="IPR017266">
    <property type="entry name" value="DOC_1/2"/>
</dbReference>
<name>A0AAW0PT49_9GOBI</name>
<evidence type="ECO:0000313" key="7">
    <source>
        <dbReference type="Proteomes" id="UP001460270"/>
    </source>
</evidence>
<dbReference type="GO" id="GO:0005737">
    <property type="term" value="C:cytoplasm"/>
    <property type="evidence" value="ECO:0007669"/>
    <property type="project" value="TreeGrafter"/>
</dbReference>
<dbReference type="GO" id="GO:0070507">
    <property type="term" value="P:regulation of microtubule cytoskeleton organization"/>
    <property type="evidence" value="ECO:0007669"/>
    <property type="project" value="TreeGrafter"/>
</dbReference>
<evidence type="ECO:0000256" key="4">
    <source>
        <dbReference type="ARBA" id="ARBA00023242"/>
    </source>
</evidence>